<dbReference type="PATRIC" id="fig|456.5.peg.1202"/>
<dbReference type="AlphaFoldDB" id="A0A0W0V9I4"/>
<name>A0A0W0V9I4_9GAMM</name>
<dbReference type="Pfam" id="PF00753">
    <property type="entry name" value="Lactamase_B"/>
    <property type="match status" value="1"/>
</dbReference>
<keyword evidence="4" id="KW-1185">Reference proteome</keyword>
<dbReference type="PANTHER" id="PTHR43084:SF1">
    <property type="entry name" value="PERSULFIDE DIOXYGENASE ETHE1, MITOCHONDRIAL"/>
    <property type="match status" value="1"/>
</dbReference>
<comment type="caution">
    <text evidence="3">The sequence shown here is derived from an EMBL/GenBank/DDBJ whole genome shotgun (WGS) entry which is preliminary data.</text>
</comment>
<dbReference type="InterPro" id="IPR036866">
    <property type="entry name" value="RibonucZ/Hydroxyglut_hydro"/>
</dbReference>
<dbReference type="EMBL" id="LNYJ01000011">
    <property type="protein sequence ID" value="KTD16823.1"/>
    <property type="molecule type" value="Genomic_DNA"/>
</dbReference>
<accession>A0A0W0V9I4</accession>
<proteinExistence type="predicted"/>
<dbReference type="SMART" id="SM00849">
    <property type="entry name" value="Lactamase_B"/>
    <property type="match status" value="1"/>
</dbReference>
<dbReference type="CDD" id="cd07724">
    <property type="entry name" value="POD-like_MBL-fold"/>
    <property type="match status" value="1"/>
</dbReference>
<dbReference type="GO" id="GO:0070813">
    <property type="term" value="P:hydrogen sulfide metabolic process"/>
    <property type="evidence" value="ECO:0007669"/>
    <property type="project" value="TreeGrafter"/>
</dbReference>
<dbReference type="PANTHER" id="PTHR43084">
    <property type="entry name" value="PERSULFIDE DIOXYGENASE ETHE1"/>
    <property type="match status" value="1"/>
</dbReference>
<dbReference type="Gene3D" id="3.60.15.10">
    <property type="entry name" value="Ribonuclease Z/Hydroxyacylglutathione hydrolase-like"/>
    <property type="match status" value="1"/>
</dbReference>
<protein>
    <submittedName>
        <fullName evidence="3">Metallo-beta-lactamase family transporter protein</fullName>
    </submittedName>
</protein>
<evidence type="ECO:0000313" key="3">
    <source>
        <dbReference type="EMBL" id="KTD16823.1"/>
    </source>
</evidence>
<evidence type="ECO:0000259" key="2">
    <source>
        <dbReference type="SMART" id="SM00849"/>
    </source>
</evidence>
<dbReference type="Proteomes" id="UP000055035">
    <property type="component" value="Unassembled WGS sequence"/>
</dbReference>
<dbReference type="InterPro" id="IPR001279">
    <property type="entry name" value="Metallo-B-lactamas"/>
</dbReference>
<dbReference type="RefSeq" id="WP_197723125.1">
    <property type="nucleotide sequence ID" value="NZ_CAAAIC010000002.1"/>
</dbReference>
<organism evidence="3 4">
    <name type="scientific">Legionella jordanis</name>
    <dbReference type="NCBI Taxonomy" id="456"/>
    <lineage>
        <taxon>Bacteria</taxon>
        <taxon>Pseudomonadati</taxon>
        <taxon>Pseudomonadota</taxon>
        <taxon>Gammaproteobacteria</taxon>
        <taxon>Legionellales</taxon>
        <taxon>Legionellaceae</taxon>
        <taxon>Legionella</taxon>
    </lineage>
</organism>
<evidence type="ECO:0000256" key="1">
    <source>
        <dbReference type="ARBA" id="ARBA00022723"/>
    </source>
</evidence>
<reference evidence="3 4" key="1">
    <citation type="submission" date="2015-11" db="EMBL/GenBank/DDBJ databases">
        <title>Genomic analysis of 38 Legionella species identifies large and diverse effector repertoires.</title>
        <authorList>
            <person name="Burstein D."/>
            <person name="Amaro F."/>
            <person name="Zusman T."/>
            <person name="Lifshitz Z."/>
            <person name="Cohen O."/>
            <person name="Gilbert J.A."/>
            <person name="Pupko T."/>
            <person name="Shuman H.A."/>
            <person name="Segal G."/>
        </authorList>
    </citation>
    <scope>NUCLEOTIDE SEQUENCE [LARGE SCALE GENOMIC DNA]</scope>
    <source>
        <strain evidence="3 4">BL-540</strain>
    </source>
</reference>
<dbReference type="GO" id="GO:0006749">
    <property type="term" value="P:glutathione metabolic process"/>
    <property type="evidence" value="ECO:0007669"/>
    <property type="project" value="InterPro"/>
</dbReference>
<dbReference type="InterPro" id="IPR051682">
    <property type="entry name" value="Mito_Persulfide_Diox"/>
</dbReference>
<sequence length="224" mass="25666">MLIEPFFDPNTATYTYVVDETTQLCAVIDSVLDFDMPSGRITTILADKVITFIRQHQLQVEWILETHADADHLTASQFIKKQLGGKIAIGEHIKTVLKFWVPLFNLPNEQLLEGKQFDHLFKDQEIFYIGTLPVHVMHTPGHTPRLRYYLIEDAAFIADTLFMPYVGTARTDFPGGSAAILYDSIKKFYLYQKTPDYLPAMIIPWKAKHLTVFQQLGSKNNKTL</sequence>
<feature type="domain" description="Metallo-beta-lactamase" evidence="2">
    <location>
        <begin position="12"/>
        <end position="201"/>
    </location>
</feature>
<keyword evidence="1" id="KW-0479">Metal-binding</keyword>
<dbReference type="SUPFAM" id="SSF56281">
    <property type="entry name" value="Metallo-hydrolase/oxidoreductase"/>
    <property type="match status" value="1"/>
</dbReference>
<dbReference type="InterPro" id="IPR044528">
    <property type="entry name" value="POD-like_MBL-fold"/>
</dbReference>
<evidence type="ECO:0000313" key="4">
    <source>
        <dbReference type="Proteomes" id="UP000055035"/>
    </source>
</evidence>
<dbReference type="GO" id="GO:0046872">
    <property type="term" value="F:metal ion binding"/>
    <property type="evidence" value="ECO:0007669"/>
    <property type="project" value="UniProtKB-KW"/>
</dbReference>
<dbReference type="GO" id="GO:0050313">
    <property type="term" value="F:sulfur dioxygenase activity"/>
    <property type="evidence" value="ECO:0007669"/>
    <property type="project" value="InterPro"/>
</dbReference>
<dbReference type="STRING" id="456.Ljor_1129"/>
<gene>
    <name evidence="3" type="ORF">Ljor_1129</name>
</gene>